<evidence type="ECO:0000313" key="2">
    <source>
        <dbReference type="Proteomes" id="UP000789396"/>
    </source>
</evidence>
<proteinExistence type="predicted"/>
<name>A0A9N9JXZ5_9GLOM</name>
<feature type="non-terminal residue" evidence="1">
    <location>
        <position position="1"/>
    </location>
</feature>
<sequence>EQSDSEEVGNSLSSKVYYKITNRKKKVIKEYSKNKNITVIKKRNVKPQGYE</sequence>
<keyword evidence="2" id="KW-1185">Reference proteome</keyword>
<dbReference type="Proteomes" id="UP000789396">
    <property type="component" value="Unassembled WGS sequence"/>
</dbReference>
<dbReference type="AlphaFoldDB" id="A0A9N9JXZ5"/>
<evidence type="ECO:0000313" key="1">
    <source>
        <dbReference type="EMBL" id="CAG8798882.1"/>
    </source>
</evidence>
<dbReference type="EMBL" id="CAJVPZ010069318">
    <property type="protein sequence ID" value="CAG8798882.1"/>
    <property type="molecule type" value="Genomic_DNA"/>
</dbReference>
<comment type="caution">
    <text evidence="1">The sequence shown here is derived from an EMBL/GenBank/DDBJ whole genome shotgun (WGS) entry which is preliminary data.</text>
</comment>
<gene>
    <name evidence="1" type="ORF">RFULGI_LOCUS17527</name>
</gene>
<organism evidence="1 2">
    <name type="scientific">Racocetra fulgida</name>
    <dbReference type="NCBI Taxonomy" id="60492"/>
    <lineage>
        <taxon>Eukaryota</taxon>
        <taxon>Fungi</taxon>
        <taxon>Fungi incertae sedis</taxon>
        <taxon>Mucoromycota</taxon>
        <taxon>Glomeromycotina</taxon>
        <taxon>Glomeromycetes</taxon>
        <taxon>Diversisporales</taxon>
        <taxon>Gigasporaceae</taxon>
        <taxon>Racocetra</taxon>
    </lineage>
</organism>
<accession>A0A9N9JXZ5</accession>
<feature type="non-terminal residue" evidence="1">
    <location>
        <position position="51"/>
    </location>
</feature>
<protein>
    <submittedName>
        <fullName evidence="1">12283_t:CDS:1</fullName>
    </submittedName>
</protein>
<reference evidence="1" key="1">
    <citation type="submission" date="2021-06" db="EMBL/GenBank/DDBJ databases">
        <authorList>
            <person name="Kallberg Y."/>
            <person name="Tangrot J."/>
            <person name="Rosling A."/>
        </authorList>
    </citation>
    <scope>NUCLEOTIDE SEQUENCE</scope>
    <source>
        <strain evidence="1">IN212</strain>
    </source>
</reference>